<dbReference type="Proteomes" id="UP000324233">
    <property type="component" value="Chromosome"/>
</dbReference>
<dbReference type="InterPro" id="IPR006531">
    <property type="entry name" value="Gp5/Vgr_OB"/>
</dbReference>
<evidence type="ECO:0000256" key="2">
    <source>
        <dbReference type="ARBA" id="ARBA00005558"/>
    </source>
</evidence>
<dbReference type="Gene3D" id="3.55.50.10">
    <property type="entry name" value="Baseplate protein-like domains"/>
    <property type="match status" value="1"/>
</dbReference>
<dbReference type="SUPFAM" id="SSF69349">
    <property type="entry name" value="Phage fibre proteins"/>
    <property type="match status" value="2"/>
</dbReference>
<dbReference type="Pfam" id="PF04717">
    <property type="entry name" value="Phage_base_V"/>
    <property type="match status" value="1"/>
</dbReference>
<dbReference type="PANTHER" id="PTHR32305">
    <property type="match status" value="1"/>
</dbReference>
<evidence type="ECO:0000259" key="5">
    <source>
        <dbReference type="Pfam" id="PF04717"/>
    </source>
</evidence>
<feature type="region of interest" description="Disordered" evidence="4">
    <location>
        <begin position="499"/>
        <end position="519"/>
    </location>
</feature>
<dbReference type="NCBIfam" id="TIGR01646">
    <property type="entry name" value="vgr_GE"/>
    <property type="match status" value="1"/>
</dbReference>
<dbReference type="KEGG" id="agv:OJF2_18250"/>
<dbReference type="RefSeq" id="WP_148593116.1">
    <property type="nucleotide sequence ID" value="NZ_CP042997.1"/>
</dbReference>
<dbReference type="InterPro" id="IPR054030">
    <property type="entry name" value="Gp5_Vgr_C"/>
</dbReference>
<accession>A0A5B9VZF5</accession>
<feature type="domain" description="Gp5/Type VI secretion system Vgr protein OB-fold" evidence="5">
    <location>
        <begin position="419"/>
        <end position="487"/>
    </location>
</feature>
<feature type="domain" description="Gp5/Type VI secretion system Vgr C-terminal trimerisation" evidence="6">
    <location>
        <begin position="653"/>
        <end position="718"/>
    </location>
</feature>
<dbReference type="EMBL" id="CP042997">
    <property type="protein sequence ID" value="QEH33324.1"/>
    <property type="molecule type" value="Genomic_DNA"/>
</dbReference>
<sequence length="797" mass="86125">MPVYTQVKRPIAVTTPLGPDVLLLQAVSGTESLSGLFSFRLELLAESETEIPFEKVLGQSATVSFLTADGDERYINGILSRFSQGRRVPSGLGPGFLTCYYAELVPRAWLLTRRTQSRIFQQMTVPEILKQVLTGLDAAYQLQGTYKARDYCVQYRESDFAFASRLMEEEGIYYFFQHEPGGHKMVVGDTPQSHDDVPGDPALIFEEVRGGLREEDRIFSWEKTQELRSAKVTLWDHCFELPGQNLEAVKSTVDSVQAGRVAHKLKLPANDPLELYDYPGAYAQRFDGISPGGGDRAGDVQNIFEDNGRTAGIRMQQEAARALLIRGKSTCPQLIAGYKFSLTRHFNGDGAYVITGVSHAASMGDAYVSASDAPPSYENSFQCIPAALPFRPERTTPRPTVEGTQTAVVVGNAGDEIFTDKYGRVKVQFPWDRHGKRDADSSCWIRVATPWAGKQWGMVHIPRVGQEVVVAFEEGDPDRPIIVGSVYNADQMPPYALPANMTQSGIKSRSSKGGSGANFNEIRLEDKKGSELLSIHAEKDQSISVENDESHTVGHDRSKTIDHDETTHVKHDRTETVDNNETITIGVNRVEKVGANETIAIGANRTETVGSNESITVTLTRTRMVGVNESINVGAAQEITVGGLRAVTVGAAQTITVGAAQAVTVGGGQTESFGGKHTQTVGKTQTVTVGSDGSYTIGGKRDTSVGKDDNLNVKNKLTVEAGDEIILKTGSASITLKSGGTIEIKGTSITIEGSTKIEEKAPNITSDASAKNLVKGAMVNAEASGINTIKGSLVKIN</sequence>
<evidence type="ECO:0000256" key="3">
    <source>
        <dbReference type="ARBA" id="ARBA00022525"/>
    </source>
</evidence>
<dbReference type="InterPro" id="IPR037026">
    <property type="entry name" value="Vgr_OB-fold_dom_sf"/>
</dbReference>
<feature type="domain" description="Gp5/Type VI secretion system Vgr C-terminal trimerisation" evidence="6">
    <location>
        <begin position="504"/>
        <end position="617"/>
    </location>
</feature>
<comment type="similarity">
    <text evidence="2">Belongs to the VgrG protein family.</text>
</comment>
<dbReference type="Gene3D" id="2.40.50.230">
    <property type="entry name" value="Gp5 N-terminal domain"/>
    <property type="match status" value="1"/>
</dbReference>
<evidence type="ECO:0000256" key="4">
    <source>
        <dbReference type="SAM" id="MobiDB-lite"/>
    </source>
</evidence>
<gene>
    <name evidence="7" type="ORF">OJF2_18250</name>
</gene>
<evidence type="ECO:0000313" key="7">
    <source>
        <dbReference type="EMBL" id="QEH33324.1"/>
    </source>
</evidence>
<evidence type="ECO:0000313" key="8">
    <source>
        <dbReference type="Proteomes" id="UP000324233"/>
    </source>
</evidence>
<dbReference type="InterPro" id="IPR006533">
    <property type="entry name" value="T6SS_Vgr_RhsGE"/>
</dbReference>
<dbReference type="InterPro" id="IPR017847">
    <property type="entry name" value="T6SS_RhsGE_Vgr_subset"/>
</dbReference>
<proteinExistence type="inferred from homology"/>
<comment type="subcellular location">
    <subcellularLocation>
        <location evidence="1">Secreted</location>
    </subcellularLocation>
</comment>
<dbReference type="Pfam" id="PF22178">
    <property type="entry name" value="Gp5_trimer_C"/>
    <property type="match status" value="2"/>
</dbReference>
<dbReference type="OrthoDB" id="9762420at2"/>
<keyword evidence="3" id="KW-0964">Secreted</keyword>
<name>A0A5B9VZF5_9BACT</name>
<dbReference type="GO" id="GO:0005576">
    <property type="term" value="C:extracellular region"/>
    <property type="evidence" value="ECO:0007669"/>
    <property type="project" value="UniProtKB-SubCell"/>
</dbReference>
<dbReference type="AlphaFoldDB" id="A0A5B9VZF5"/>
<reference evidence="7 8" key="1">
    <citation type="submission" date="2019-08" db="EMBL/GenBank/DDBJ databases">
        <title>Deep-cultivation of Planctomycetes and their phenomic and genomic characterization uncovers novel biology.</title>
        <authorList>
            <person name="Wiegand S."/>
            <person name="Jogler M."/>
            <person name="Boedeker C."/>
            <person name="Pinto D."/>
            <person name="Vollmers J."/>
            <person name="Rivas-Marin E."/>
            <person name="Kohn T."/>
            <person name="Peeters S.H."/>
            <person name="Heuer A."/>
            <person name="Rast P."/>
            <person name="Oberbeckmann S."/>
            <person name="Bunk B."/>
            <person name="Jeske O."/>
            <person name="Meyerdierks A."/>
            <person name="Storesund J.E."/>
            <person name="Kallscheuer N."/>
            <person name="Luecker S."/>
            <person name="Lage O.M."/>
            <person name="Pohl T."/>
            <person name="Merkel B.J."/>
            <person name="Hornburger P."/>
            <person name="Mueller R.-W."/>
            <person name="Bruemmer F."/>
            <person name="Labrenz M."/>
            <person name="Spormann A.M."/>
            <person name="Op den Camp H."/>
            <person name="Overmann J."/>
            <person name="Amann R."/>
            <person name="Jetten M.S.M."/>
            <person name="Mascher T."/>
            <person name="Medema M.H."/>
            <person name="Devos D.P."/>
            <person name="Kaster A.-K."/>
            <person name="Ovreas L."/>
            <person name="Rohde M."/>
            <person name="Galperin M.Y."/>
            <person name="Jogler C."/>
        </authorList>
    </citation>
    <scope>NUCLEOTIDE SEQUENCE [LARGE SCALE GENOMIC DNA]</scope>
    <source>
        <strain evidence="7 8">OJF2</strain>
    </source>
</reference>
<dbReference type="SUPFAM" id="SSF69279">
    <property type="entry name" value="Phage tail proteins"/>
    <property type="match status" value="2"/>
</dbReference>
<dbReference type="PANTHER" id="PTHR32305:SF15">
    <property type="entry name" value="PROTEIN RHSA-RELATED"/>
    <property type="match status" value="1"/>
</dbReference>
<dbReference type="Gene3D" id="4.10.220.110">
    <property type="match status" value="1"/>
</dbReference>
<keyword evidence="8" id="KW-1185">Reference proteome</keyword>
<dbReference type="InterPro" id="IPR050708">
    <property type="entry name" value="T6SS_VgrG/RHS"/>
</dbReference>
<evidence type="ECO:0000259" key="6">
    <source>
        <dbReference type="Pfam" id="PF22178"/>
    </source>
</evidence>
<dbReference type="Pfam" id="PF05954">
    <property type="entry name" value="Phage_GPD"/>
    <property type="match status" value="1"/>
</dbReference>
<organism evidence="7 8">
    <name type="scientific">Aquisphaera giovannonii</name>
    <dbReference type="NCBI Taxonomy" id="406548"/>
    <lineage>
        <taxon>Bacteria</taxon>
        <taxon>Pseudomonadati</taxon>
        <taxon>Planctomycetota</taxon>
        <taxon>Planctomycetia</taxon>
        <taxon>Isosphaerales</taxon>
        <taxon>Isosphaeraceae</taxon>
        <taxon>Aquisphaera</taxon>
    </lineage>
</organism>
<evidence type="ECO:0000256" key="1">
    <source>
        <dbReference type="ARBA" id="ARBA00004613"/>
    </source>
</evidence>
<dbReference type="SUPFAM" id="SSF69255">
    <property type="entry name" value="gp5 N-terminal domain-like"/>
    <property type="match status" value="1"/>
</dbReference>
<dbReference type="Gene3D" id="2.30.110.50">
    <property type="match status" value="1"/>
</dbReference>
<protein>
    <submittedName>
        <fullName evidence="7">Phage-related baseplate assembly protein</fullName>
    </submittedName>
</protein>
<dbReference type="NCBIfam" id="TIGR03361">
    <property type="entry name" value="VI_Rhs_Vgr"/>
    <property type="match status" value="1"/>
</dbReference>